<dbReference type="InParanoid" id="A0A132B3N1"/>
<dbReference type="GeneID" id="28817083"/>
<sequence length="157" mass="17162">MRGRSFSCCRCSSLPAICFICTALSISLQPELGFSIFSKFATSILSASGFSAVSGEPGWQLCTSILPRLVWMILSVNSISSINRRDSSTMRASKAKLPIARVNQFSRSIPKLLSNMMLNCCTIVSFHCVILVCTLAPSNEDQARPPIHLVHECSKDD</sequence>
<evidence type="ECO:0000313" key="1">
    <source>
        <dbReference type="EMBL" id="KUJ06277.1"/>
    </source>
</evidence>
<gene>
    <name evidence="1" type="ORF">LY89DRAFT_414764</name>
</gene>
<organism evidence="1 2">
    <name type="scientific">Mollisia scopiformis</name>
    <name type="common">Conifer needle endophyte fungus</name>
    <name type="synonym">Phialocephala scopiformis</name>
    <dbReference type="NCBI Taxonomy" id="149040"/>
    <lineage>
        <taxon>Eukaryota</taxon>
        <taxon>Fungi</taxon>
        <taxon>Dikarya</taxon>
        <taxon>Ascomycota</taxon>
        <taxon>Pezizomycotina</taxon>
        <taxon>Leotiomycetes</taxon>
        <taxon>Helotiales</taxon>
        <taxon>Mollisiaceae</taxon>
        <taxon>Mollisia</taxon>
    </lineage>
</organism>
<dbReference type="EMBL" id="KQ947449">
    <property type="protein sequence ID" value="KUJ06277.1"/>
    <property type="molecule type" value="Genomic_DNA"/>
</dbReference>
<dbReference type="AlphaFoldDB" id="A0A132B3N1"/>
<accession>A0A132B3N1</accession>
<dbReference type="RefSeq" id="XP_018060632.1">
    <property type="nucleotide sequence ID" value="XM_018207357.1"/>
</dbReference>
<proteinExistence type="predicted"/>
<reference evidence="1 2" key="1">
    <citation type="submission" date="2015-10" db="EMBL/GenBank/DDBJ databases">
        <title>Full genome of DAOMC 229536 Phialocephala scopiformis, a fungal endophyte of spruce producing the potent anti-insectan compound rugulosin.</title>
        <authorList>
            <consortium name="DOE Joint Genome Institute"/>
            <person name="Walker A.K."/>
            <person name="Frasz S.L."/>
            <person name="Seifert K.A."/>
            <person name="Miller J.D."/>
            <person name="Mondo S.J."/>
            <person name="Labutti K."/>
            <person name="Lipzen A."/>
            <person name="Dockter R."/>
            <person name="Kennedy M."/>
            <person name="Grigoriev I.V."/>
            <person name="Spatafora J.W."/>
        </authorList>
    </citation>
    <scope>NUCLEOTIDE SEQUENCE [LARGE SCALE GENOMIC DNA]</scope>
    <source>
        <strain evidence="1 2">CBS 120377</strain>
    </source>
</reference>
<protein>
    <submittedName>
        <fullName evidence="1">Uncharacterized protein</fullName>
    </submittedName>
</protein>
<keyword evidence="2" id="KW-1185">Reference proteome</keyword>
<dbReference type="KEGG" id="psco:LY89DRAFT_414764"/>
<name>A0A132B3N1_MOLSC</name>
<dbReference type="Proteomes" id="UP000070700">
    <property type="component" value="Unassembled WGS sequence"/>
</dbReference>
<evidence type="ECO:0000313" key="2">
    <source>
        <dbReference type="Proteomes" id="UP000070700"/>
    </source>
</evidence>